<evidence type="ECO:0000259" key="4">
    <source>
        <dbReference type="Pfam" id="PF01171"/>
    </source>
</evidence>
<name>A7IA74_METB6</name>
<dbReference type="STRING" id="456442.Mboo_2121"/>
<evidence type="ECO:0000256" key="2">
    <source>
        <dbReference type="PIRSR" id="PIRSR004976-50"/>
    </source>
</evidence>
<accession>A7IA74</accession>
<dbReference type="GO" id="GO:0000049">
    <property type="term" value="F:tRNA binding"/>
    <property type="evidence" value="ECO:0007669"/>
    <property type="project" value="InterPro"/>
</dbReference>
<dbReference type="Proteomes" id="UP000002408">
    <property type="component" value="Chromosome"/>
</dbReference>
<dbReference type="InterPro" id="IPR011063">
    <property type="entry name" value="TilS/TtcA_N"/>
</dbReference>
<feature type="binding site" evidence="3">
    <location>
        <begin position="63"/>
        <end position="65"/>
    </location>
    <ligand>
        <name>ATP</name>
        <dbReference type="ChEBI" id="CHEBI:30616"/>
    </ligand>
</feature>
<dbReference type="GO" id="GO:0016740">
    <property type="term" value="F:transferase activity"/>
    <property type="evidence" value="ECO:0007669"/>
    <property type="project" value="UniProtKB-KW"/>
</dbReference>
<feature type="binding site" evidence="2">
    <location>
        <position position="288"/>
    </location>
    <ligand>
        <name>Zn(2+)</name>
        <dbReference type="ChEBI" id="CHEBI:29105"/>
        <label>2</label>
    </ligand>
</feature>
<dbReference type="eggNOG" id="arCOG00042">
    <property type="taxonomic scope" value="Archaea"/>
</dbReference>
<dbReference type="RefSeq" id="WP_012107693.1">
    <property type="nucleotide sequence ID" value="NC_009712.1"/>
</dbReference>
<dbReference type="InterPro" id="IPR035107">
    <property type="entry name" value="tRNA_thiolation_TtcA_Ctu1"/>
</dbReference>
<dbReference type="Gene3D" id="3.40.50.620">
    <property type="entry name" value="HUPs"/>
    <property type="match status" value="1"/>
</dbReference>
<dbReference type="PANTHER" id="PTHR11807:SF12">
    <property type="entry name" value="CYTOPLASMIC TRNA 2-THIOLATION PROTEIN 1"/>
    <property type="match status" value="1"/>
</dbReference>
<evidence type="ECO:0000313" key="5">
    <source>
        <dbReference type="EMBL" id="ABS56635.1"/>
    </source>
</evidence>
<dbReference type="GO" id="GO:0005524">
    <property type="term" value="F:ATP binding"/>
    <property type="evidence" value="ECO:0007669"/>
    <property type="project" value="UniProtKB-KW"/>
</dbReference>
<keyword evidence="3" id="KW-0067">ATP-binding</keyword>
<keyword evidence="2" id="KW-0862">Zinc</keyword>
<keyword evidence="6" id="KW-1185">Reference proteome</keyword>
<evidence type="ECO:0000313" key="6">
    <source>
        <dbReference type="Proteomes" id="UP000002408"/>
    </source>
</evidence>
<evidence type="ECO:0000256" key="1">
    <source>
        <dbReference type="ARBA" id="ARBA00022679"/>
    </source>
</evidence>
<feature type="binding site" evidence="3">
    <location>
        <position position="69"/>
    </location>
    <ligand>
        <name>ATP</name>
        <dbReference type="ChEBI" id="CHEBI:30616"/>
    </ligand>
</feature>
<feature type="binding site" evidence="2">
    <location>
        <position position="16"/>
    </location>
    <ligand>
        <name>Zn(2+)</name>
        <dbReference type="ChEBI" id="CHEBI:29105"/>
        <label>1</label>
    </ligand>
</feature>
<protein>
    <submittedName>
        <fullName evidence="5">PP-loop domain protein</fullName>
    </submittedName>
</protein>
<feature type="binding site" evidence="2">
    <location>
        <position position="35"/>
    </location>
    <ligand>
        <name>Zn(2+)</name>
        <dbReference type="ChEBI" id="CHEBI:29105"/>
        <label>1</label>
    </ligand>
</feature>
<dbReference type="Pfam" id="PF01171">
    <property type="entry name" value="ATP_bind_3"/>
    <property type="match status" value="1"/>
</dbReference>
<gene>
    <name evidence="5" type="ordered locus">Mboo_2121</name>
</gene>
<feature type="binding site" evidence="3">
    <location>
        <position position="94"/>
    </location>
    <ligand>
        <name>ATP</name>
        <dbReference type="ChEBI" id="CHEBI:30616"/>
    </ligand>
</feature>
<feature type="binding site" evidence="3">
    <location>
        <position position="171"/>
    </location>
    <ligand>
        <name>ATP</name>
        <dbReference type="ChEBI" id="CHEBI:30616"/>
    </ligand>
</feature>
<dbReference type="KEGG" id="mbn:Mboo_2121"/>
<dbReference type="SUPFAM" id="SSF52402">
    <property type="entry name" value="Adenine nucleotide alpha hydrolases-like"/>
    <property type="match status" value="1"/>
</dbReference>
<feature type="binding site" evidence="3">
    <location>
        <position position="176"/>
    </location>
    <ligand>
        <name>ATP</name>
        <dbReference type="ChEBI" id="CHEBI:30616"/>
    </ligand>
</feature>
<dbReference type="NCBIfam" id="TIGR00269">
    <property type="entry name" value="TIGR00269 family protein"/>
    <property type="match status" value="1"/>
</dbReference>
<sequence>MAKSAVPSRIPPCAICGEPAVICQPAQKRHLCGTHLIQDLEARAAATIREGDLIHPGDRIAVGLSGGKDSTALLVILSRLLPGLPEVKIVAITVDEGIAGYRSDTIKSAEALTRRLGVEHRMVSFRDLIGSDLDTLLLGRGKQACTICGILRKKALMDAARDSGATVIATGHNLDDEAQSVLMNALRGDLPRLVRDAGAGRSAPFLPRIKPLAAIAEKEIAAYLFVQDLFPVLPECPYTRYALRADVRSLLAGLESRYPGTTASLGESKKKIRGYCAGTPVMTPLNRCGECGDPCSGDLCQVCRLRHSLERGRDS</sequence>
<feature type="binding site" evidence="2">
    <location>
        <position position="291"/>
    </location>
    <ligand>
        <name>Zn(2+)</name>
        <dbReference type="ChEBI" id="CHEBI:29105"/>
        <label>2</label>
    </ligand>
</feature>
<dbReference type="AlphaFoldDB" id="A7IA74"/>
<reference evidence="6" key="1">
    <citation type="journal article" date="2015" name="Microbiology">
        <title>Genome of Methanoregula boonei 6A8 reveals adaptations to oligotrophic peatland environments.</title>
        <authorList>
            <person name="Braeuer S."/>
            <person name="Cadillo-Quiroz H."/>
            <person name="Kyrpides N."/>
            <person name="Woyke T."/>
            <person name="Goodwin L."/>
            <person name="Detter C."/>
            <person name="Podell S."/>
            <person name="Yavitt J.B."/>
            <person name="Zinder S.H."/>
        </authorList>
    </citation>
    <scope>NUCLEOTIDE SEQUENCE [LARGE SCALE GENOMIC DNA]</scope>
    <source>
        <strain evidence="6">DSM 21154 / JCM 14090 / 6A8</strain>
    </source>
</reference>
<proteinExistence type="predicted"/>
<dbReference type="InterPro" id="IPR000541">
    <property type="entry name" value="Ncs6/Tuc1/Ctu1"/>
</dbReference>
<evidence type="ECO:0000256" key="3">
    <source>
        <dbReference type="PIRSR" id="PIRSR004976-51"/>
    </source>
</evidence>
<dbReference type="EMBL" id="CP000780">
    <property type="protein sequence ID" value="ABS56635.1"/>
    <property type="molecule type" value="Genomic_DNA"/>
</dbReference>
<keyword evidence="1" id="KW-0808">Transferase</keyword>
<feature type="binding site" evidence="2">
    <location>
        <position position="300"/>
    </location>
    <ligand>
        <name>Zn(2+)</name>
        <dbReference type="ChEBI" id="CHEBI:29105"/>
        <label>2</label>
    </ligand>
</feature>
<feature type="binding site" evidence="2">
    <location>
        <position position="32"/>
    </location>
    <ligand>
        <name>Zn(2+)</name>
        <dbReference type="ChEBI" id="CHEBI:29105"/>
        <label>1</label>
    </ligand>
</feature>
<dbReference type="PIRSF" id="PIRSF004976">
    <property type="entry name" value="ATPase_YdaO"/>
    <property type="match status" value="1"/>
</dbReference>
<dbReference type="GO" id="GO:0046872">
    <property type="term" value="F:metal ion binding"/>
    <property type="evidence" value="ECO:0007669"/>
    <property type="project" value="UniProtKB-KW"/>
</dbReference>
<keyword evidence="3" id="KW-0547">Nucleotide-binding</keyword>
<dbReference type="GeneID" id="5411219"/>
<feature type="domain" description="tRNA(Ile)-lysidine/2-thiocytidine synthase N-terminal" evidence="4">
    <location>
        <begin position="60"/>
        <end position="226"/>
    </location>
</feature>
<dbReference type="GO" id="GO:0002144">
    <property type="term" value="C:cytosolic tRNA wobble base thiouridylase complex"/>
    <property type="evidence" value="ECO:0007669"/>
    <property type="project" value="TreeGrafter"/>
</dbReference>
<organism evidence="5 6">
    <name type="scientific">Methanoregula boonei (strain DSM 21154 / JCM 14090 / 6A8)</name>
    <dbReference type="NCBI Taxonomy" id="456442"/>
    <lineage>
        <taxon>Archaea</taxon>
        <taxon>Methanobacteriati</taxon>
        <taxon>Methanobacteriota</taxon>
        <taxon>Stenosarchaea group</taxon>
        <taxon>Methanomicrobia</taxon>
        <taxon>Methanomicrobiales</taxon>
        <taxon>Methanoregulaceae</taxon>
        <taxon>Methanoregula</taxon>
    </lineage>
</organism>
<dbReference type="InterPro" id="IPR014729">
    <property type="entry name" value="Rossmann-like_a/b/a_fold"/>
</dbReference>
<keyword evidence="2" id="KW-0479">Metal-binding</keyword>
<dbReference type="HOGENOM" id="CLU_026481_1_1_2"/>
<dbReference type="PANTHER" id="PTHR11807">
    <property type="entry name" value="ATPASES OF THE PP SUPERFAMILY-RELATED"/>
    <property type="match status" value="1"/>
</dbReference>
<feature type="binding site" evidence="2">
    <location>
        <position position="13"/>
    </location>
    <ligand>
        <name>Zn(2+)</name>
        <dbReference type="ChEBI" id="CHEBI:29105"/>
        <label>1</label>
    </ligand>
</feature>
<dbReference type="GO" id="GO:0002143">
    <property type="term" value="P:tRNA wobble position uridine thiolation"/>
    <property type="evidence" value="ECO:0007669"/>
    <property type="project" value="TreeGrafter"/>
</dbReference>
<feature type="binding site" evidence="2">
    <location>
        <position position="303"/>
    </location>
    <ligand>
        <name>Zn(2+)</name>
        <dbReference type="ChEBI" id="CHEBI:29105"/>
        <label>2</label>
    </ligand>
</feature>